<dbReference type="EMBL" id="U63815">
    <property type="protein sequence ID" value="AAB07886.1"/>
    <property type="molecule type" value="Genomic_DNA"/>
</dbReference>
<name>Q96314_ARATH</name>
<accession>Q96314</accession>
<reference evidence="2" key="2">
    <citation type="submission" date="1996-07" db="EMBL/GenBank/DDBJ databases">
        <authorList>
            <person name="Tremousaygue D."/>
            <person name="Bardet C."/>
            <person name="Dabos P."/>
            <person name="Regad F."/>
            <person name="Pelese F."/>
            <person name="Lescure B."/>
        </authorList>
    </citation>
    <scope>NUCLEOTIDE SEQUENCE</scope>
    <source>
        <strain evidence="2">Ecotype Columbia</strain>
    </source>
</reference>
<evidence type="ECO:0000313" key="2">
    <source>
        <dbReference type="EMBL" id="AAB07886.1"/>
    </source>
</evidence>
<feature type="non-terminal residue" evidence="2">
    <location>
        <position position="1"/>
    </location>
</feature>
<feature type="chain" id="PRO_5004321802" evidence="1">
    <location>
        <begin position="21"/>
        <end position="72"/>
    </location>
</feature>
<dbReference type="AlphaFoldDB" id="Q96314"/>
<gene>
    <name evidence="2" type="primary">AT.I.24-14</name>
</gene>
<protein>
    <submittedName>
        <fullName evidence="2">AT.I.24-14 protein</fullName>
    </submittedName>
</protein>
<reference evidence="2" key="1">
    <citation type="journal article" date="1989" name="Mol. Gen. Genet.">
        <title>The gene family encoding the Arabidopsis thaliana translation elongation factor EF-1 alpha: molecular cloning, characterization and expression.</title>
        <authorList>
            <person name="Axelos M."/>
            <person name="Bardet C."/>
            <person name="Liboz T."/>
            <person name="Le van Thai A."/>
            <person name="Curie C."/>
            <person name="Lescure B."/>
        </authorList>
    </citation>
    <scope>NUCLEOTIDE SEQUENCE</scope>
    <source>
        <strain evidence="2">Ecotype Columbia</strain>
    </source>
</reference>
<proteinExistence type="predicted"/>
<sequence>GVFFSLSVLSSLFLSSSTSSSNCEHSLSTCSSTLLSLSSKVPFRSVSSLTCSIERQCTFPMLLGDDRSIDDG</sequence>
<evidence type="ECO:0000256" key="1">
    <source>
        <dbReference type="SAM" id="SignalP"/>
    </source>
</evidence>
<feature type="signal peptide" evidence="1">
    <location>
        <begin position="1"/>
        <end position="20"/>
    </location>
</feature>
<organism evidence="2">
    <name type="scientific">Arabidopsis thaliana</name>
    <name type="common">Mouse-ear cress</name>
    <dbReference type="NCBI Taxonomy" id="3702"/>
    <lineage>
        <taxon>Eukaryota</taxon>
        <taxon>Viridiplantae</taxon>
        <taxon>Streptophyta</taxon>
        <taxon>Embryophyta</taxon>
        <taxon>Tracheophyta</taxon>
        <taxon>Spermatophyta</taxon>
        <taxon>Magnoliopsida</taxon>
        <taxon>eudicotyledons</taxon>
        <taxon>Gunneridae</taxon>
        <taxon>Pentapetalae</taxon>
        <taxon>rosids</taxon>
        <taxon>malvids</taxon>
        <taxon>Brassicales</taxon>
        <taxon>Brassicaceae</taxon>
        <taxon>Camelineae</taxon>
        <taxon>Arabidopsis</taxon>
    </lineage>
</organism>
<keyword evidence="1" id="KW-0732">Signal</keyword>